<dbReference type="InterPro" id="IPR014710">
    <property type="entry name" value="RmlC-like_jellyroll"/>
</dbReference>
<dbReference type="Proteomes" id="UP000195386">
    <property type="component" value="Unassembled WGS sequence"/>
</dbReference>
<dbReference type="AlphaFoldDB" id="A0A1Y3YUC5"/>
<evidence type="ECO:0000259" key="1">
    <source>
        <dbReference type="Pfam" id="PF05523"/>
    </source>
</evidence>
<gene>
    <name evidence="2" type="ORF">B5F97_07355</name>
    <name evidence="3" type="ORF">DWW09_02060</name>
</gene>
<name>A0A1Y3YUC5_9BACE</name>
<dbReference type="Pfam" id="PF05523">
    <property type="entry name" value="FdtA"/>
    <property type="match status" value="2"/>
</dbReference>
<dbReference type="EMBL" id="QRZG01000003">
    <property type="protein sequence ID" value="RGV58564.1"/>
    <property type="molecule type" value="Genomic_DNA"/>
</dbReference>
<dbReference type="Gene3D" id="2.60.120.10">
    <property type="entry name" value="Jelly Rolls"/>
    <property type="match status" value="2"/>
</dbReference>
<protein>
    <submittedName>
        <fullName evidence="3">WxcM-like domain-containing protein</fullName>
    </submittedName>
</protein>
<accession>A0A1Y3YUC5</accession>
<evidence type="ECO:0000313" key="4">
    <source>
        <dbReference type="Proteomes" id="UP000195386"/>
    </source>
</evidence>
<sequence>MEEKSRLIALPKILDKRGNLSFIESLQHIPFEIKRAHWIYDVPGGQTRGGHAYIETQEFIVAMSGSFDVILHESDGNKTISLNRSYYGLYVPAGTWRELCNFSSNSLALVLSSTYFDVADYIDNYNVYQRKTYRKDWNDSEIINRIVKAQEYDAHKTSVFDCTLLELDKHTSELGNLSVMENRHSIPFDIQRAYYLYDIPGGQSRGAHAHKKLQQFIVSVGGSFDITLDDGLNRRTFTLSRPYYGLLIPPGIWRDLVNFSAGATCLVLASEHYDTEDYIRNYDDYVNFKNSLI</sequence>
<dbReference type="RefSeq" id="WP_087425907.1">
    <property type="nucleotide sequence ID" value="NZ_CAMMFP010000012.1"/>
</dbReference>
<feature type="domain" description="Sugar 3,4-ketoisomerase QdtA cupin" evidence="1">
    <location>
        <begin position="161"/>
        <end position="289"/>
    </location>
</feature>
<dbReference type="EMBL" id="NFII01000005">
    <property type="protein sequence ID" value="OUO01455.1"/>
    <property type="molecule type" value="Genomic_DNA"/>
</dbReference>
<dbReference type="InterPro" id="IPR011051">
    <property type="entry name" value="RmlC_Cupin_sf"/>
</dbReference>
<feature type="domain" description="Sugar 3,4-ketoisomerase QdtA cupin" evidence="1">
    <location>
        <begin position="4"/>
        <end position="130"/>
    </location>
</feature>
<organism evidence="2 4">
    <name type="scientific">Bacteroides clarus</name>
    <dbReference type="NCBI Taxonomy" id="626929"/>
    <lineage>
        <taxon>Bacteria</taxon>
        <taxon>Pseudomonadati</taxon>
        <taxon>Bacteroidota</taxon>
        <taxon>Bacteroidia</taxon>
        <taxon>Bacteroidales</taxon>
        <taxon>Bacteroidaceae</taxon>
        <taxon>Bacteroides</taxon>
    </lineage>
</organism>
<proteinExistence type="predicted"/>
<comment type="caution">
    <text evidence="2">The sequence shown here is derived from an EMBL/GenBank/DDBJ whole genome shotgun (WGS) entry which is preliminary data.</text>
</comment>
<dbReference type="SUPFAM" id="SSF51182">
    <property type="entry name" value="RmlC-like cupins"/>
    <property type="match status" value="2"/>
</dbReference>
<dbReference type="InterPro" id="IPR008894">
    <property type="entry name" value="QdtA_cupin_dom"/>
</dbReference>
<evidence type="ECO:0000313" key="3">
    <source>
        <dbReference type="EMBL" id="RGV58564.1"/>
    </source>
</evidence>
<evidence type="ECO:0000313" key="2">
    <source>
        <dbReference type="EMBL" id="OUO01455.1"/>
    </source>
</evidence>
<reference evidence="3 5" key="3">
    <citation type="submission" date="2018-08" db="EMBL/GenBank/DDBJ databases">
        <title>A genome reference for cultivated species of the human gut microbiota.</title>
        <authorList>
            <person name="Zou Y."/>
            <person name="Xue W."/>
            <person name="Luo G."/>
        </authorList>
    </citation>
    <scope>NUCLEOTIDE SEQUENCE [LARGE SCALE GENOMIC DNA]</scope>
    <source>
        <strain evidence="3 5">AF14-27</strain>
    </source>
</reference>
<reference evidence="2" key="2">
    <citation type="journal article" date="2018" name="BMC Genomics">
        <title>Whole genome sequencing and function prediction of 133 gut anaerobes isolated from chicken caecum in pure cultures.</title>
        <authorList>
            <person name="Medvecky M."/>
            <person name="Cejkova D."/>
            <person name="Polansky O."/>
            <person name="Karasova D."/>
            <person name="Kubasova T."/>
            <person name="Cizek A."/>
            <person name="Rychlik I."/>
        </authorList>
    </citation>
    <scope>NUCLEOTIDE SEQUENCE</scope>
    <source>
        <strain evidence="2">An43</strain>
    </source>
</reference>
<dbReference type="CDD" id="cd20292">
    <property type="entry name" value="cupin_QdtA-like"/>
    <property type="match status" value="2"/>
</dbReference>
<evidence type="ECO:0000313" key="5">
    <source>
        <dbReference type="Proteomes" id="UP000284366"/>
    </source>
</evidence>
<dbReference type="Proteomes" id="UP000284366">
    <property type="component" value="Unassembled WGS sequence"/>
</dbReference>
<reference evidence="4" key="1">
    <citation type="submission" date="2017-04" db="EMBL/GenBank/DDBJ databases">
        <title>Function of individual gut microbiota members based on whole genome sequencing of pure cultures obtained from chicken caecum.</title>
        <authorList>
            <person name="Medvecky M."/>
            <person name="Cejkova D."/>
            <person name="Polansky O."/>
            <person name="Karasova D."/>
            <person name="Kubasova T."/>
            <person name="Cizek A."/>
            <person name="Rychlik I."/>
        </authorList>
    </citation>
    <scope>NUCLEOTIDE SEQUENCE [LARGE SCALE GENOMIC DNA]</scope>
    <source>
        <strain evidence="4">An43</strain>
    </source>
</reference>